<dbReference type="OrthoDB" id="270392at2759"/>
<dbReference type="Gene3D" id="3.30.1490.180">
    <property type="entry name" value="RNA polymerase ii"/>
    <property type="match status" value="1"/>
</dbReference>
<dbReference type="FunFam" id="4.10.860.120:FF:000004">
    <property type="entry name" value="DNA-directed RNA polymerase subunit"/>
    <property type="match status" value="1"/>
</dbReference>
<evidence type="ECO:0000256" key="6">
    <source>
        <dbReference type="ARBA" id="ARBA00022723"/>
    </source>
</evidence>
<dbReference type="PANTHER" id="PTHR48446:SF1">
    <property type="entry name" value="DNA-DIRECTED RNA POLYMERASE SUBUNIT BETA' N-TERMINAL SECTION"/>
    <property type="match status" value="1"/>
</dbReference>
<evidence type="ECO:0000259" key="12">
    <source>
        <dbReference type="SMART" id="SM00663"/>
    </source>
</evidence>
<dbReference type="InterPro" id="IPR007083">
    <property type="entry name" value="RNA_pol_Rpb1_4"/>
</dbReference>
<dbReference type="Gene3D" id="1.10.274.100">
    <property type="entry name" value="RNA polymerase Rpb1, domain 3"/>
    <property type="match status" value="1"/>
</dbReference>
<gene>
    <name evidence="13" type="ORF">GSTENG00024646001</name>
</gene>
<dbReference type="GO" id="GO:0046872">
    <property type="term" value="F:metal ion binding"/>
    <property type="evidence" value="ECO:0007669"/>
    <property type="project" value="UniProtKB-KW"/>
</dbReference>
<evidence type="ECO:0000256" key="5">
    <source>
        <dbReference type="ARBA" id="ARBA00022695"/>
    </source>
</evidence>
<reference evidence="13" key="1">
    <citation type="journal article" date="2004" name="Nature">
        <title>Genome duplication in the teleost fish Tetraodon nigroviridis reveals the early vertebrate proto-karyotype.</title>
        <authorList>
            <person name="Jaillon O."/>
            <person name="Aury J.-M."/>
            <person name="Brunet F."/>
            <person name="Petit J.-L."/>
            <person name="Stange-Thomann N."/>
            <person name="Mauceli E."/>
            <person name="Bouneau L."/>
            <person name="Fischer C."/>
            <person name="Ozouf-Costaz C."/>
            <person name="Bernot A."/>
            <person name="Nicaud S."/>
            <person name="Jaffe D."/>
            <person name="Fisher S."/>
            <person name="Lutfalla G."/>
            <person name="Dossat C."/>
            <person name="Segurens B."/>
            <person name="Dasilva C."/>
            <person name="Salanoubat M."/>
            <person name="Levy M."/>
            <person name="Boudet N."/>
            <person name="Castellano S."/>
            <person name="Anthouard V."/>
            <person name="Jubin C."/>
            <person name="Castelli V."/>
            <person name="Katinka M."/>
            <person name="Vacherie B."/>
            <person name="Biemont C."/>
            <person name="Skalli Z."/>
            <person name="Cattolico L."/>
            <person name="Poulain J."/>
            <person name="De Berardinis V."/>
            <person name="Cruaud C."/>
            <person name="Duprat S."/>
            <person name="Brottier P."/>
            <person name="Coutanceau J.-P."/>
            <person name="Gouzy J."/>
            <person name="Parra G."/>
            <person name="Lardier G."/>
            <person name="Chapple C."/>
            <person name="McKernan K.J."/>
            <person name="McEwan P."/>
            <person name="Bosak S."/>
            <person name="Kellis M."/>
            <person name="Volff J.-N."/>
            <person name="Guigo R."/>
            <person name="Zody M.C."/>
            <person name="Mesirov J."/>
            <person name="Lindblad-Toh K."/>
            <person name="Birren B."/>
            <person name="Nusbaum C."/>
            <person name="Kahn D."/>
            <person name="Robinson-Rechavi M."/>
            <person name="Laudet V."/>
            <person name="Schachter V."/>
            <person name="Quetier F."/>
            <person name="Saurin W."/>
            <person name="Scarpelli C."/>
            <person name="Wincker P."/>
            <person name="Lander E.S."/>
            <person name="Weissenbach J."/>
            <person name="Roest Crollius H."/>
        </authorList>
    </citation>
    <scope>NUCLEOTIDE SEQUENCE [LARGE SCALE GENOMIC DNA]</scope>
</reference>
<dbReference type="InterPro" id="IPR035698">
    <property type="entry name" value="RNAP_III_Rpc1_C"/>
</dbReference>
<dbReference type="FunFam" id="2.40.40.20:FF:000019">
    <property type="entry name" value="DNA-directed RNA polymerase II subunit RPB1"/>
    <property type="match status" value="1"/>
</dbReference>
<evidence type="ECO:0000313" key="13">
    <source>
        <dbReference type="EMBL" id="CAG04806.1"/>
    </source>
</evidence>
<dbReference type="Gene3D" id="1.10.132.30">
    <property type="match status" value="1"/>
</dbReference>
<proteinExistence type="inferred from homology"/>
<dbReference type="Pfam" id="PF04998">
    <property type="entry name" value="RNA_pol_Rpb1_5"/>
    <property type="match status" value="1"/>
</dbReference>
<keyword evidence="5 11" id="KW-0548">Nucleotidyltransferase</keyword>
<dbReference type="InterPro" id="IPR006592">
    <property type="entry name" value="RNA_pol_N"/>
</dbReference>
<dbReference type="InterPro" id="IPR007080">
    <property type="entry name" value="RNA_pol_Rpb1_1"/>
</dbReference>
<dbReference type="Gene3D" id="1.10.150.390">
    <property type="match status" value="1"/>
</dbReference>
<dbReference type="InterPro" id="IPR044893">
    <property type="entry name" value="RNA_pol_Rpb1_clamp_domain"/>
</dbReference>
<organism evidence="13">
    <name type="scientific">Tetraodon nigroviridis</name>
    <name type="common">Spotted green pufferfish</name>
    <name type="synonym">Chelonodon nigroviridis</name>
    <dbReference type="NCBI Taxonomy" id="99883"/>
    <lineage>
        <taxon>Eukaryota</taxon>
        <taxon>Metazoa</taxon>
        <taxon>Chordata</taxon>
        <taxon>Craniata</taxon>
        <taxon>Vertebrata</taxon>
        <taxon>Euteleostomi</taxon>
        <taxon>Actinopterygii</taxon>
        <taxon>Neopterygii</taxon>
        <taxon>Teleostei</taxon>
        <taxon>Neoteleostei</taxon>
        <taxon>Acanthomorphata</taxon>
        <taxon>Eupercaria</taxon>
        <taxon>Tetraodontiformes</taxon>
        <taxon>Tetradontoidea</taxon>
        <taxon>Tetraodontidae</taxon>
        <taxon>Tetraodon</taxon>
    </lineage>
</organism>
<keyword evidence="9 11" id="KW-0804">Transcription</keyword>
<comment type="catalytic activity">
    <reaction evidence="11">
        <text>RNA(n) + a ribonucleoside 5'-triphosphate = RNA(n+1) + diphosphate</text>
        <dbReference type="Rhea" id="RHEA:21248"/>
        <dbReference type="Rhea" id="RHEA-COMP:14527"/>
        <dbReference type="Rhea" id="RHEA-COMP:17342"/>
        <dbReference type="ChEBI" id="CHEBI:33019"/>
        <dbReference type="ChEBI" id="CHEBI:61557"/>
        <dbReference type="ChEBI" id="CHEBI:140395"/>
        <dbReference type="EC" id="2.7.7.6"/>
    </reaction>
</comment>
<evidence type="ECO:0000256" key="2">
    <source>
        <dbReference type="ARBA" id="ARBA00006460"/>
    </source>
</evidence>
<dbReference type="GO" id="GO:0000428">
    <property type="term" value="C:DNA-directed RNA polymerase complex"/>
    <property type="evidence" value="ECO:0007669"/>
    <property type="project" value="UniProtKB-KW"/>
</dbReference>
<sequence>MVKEQFRETDVAQKISHICFGMKSAEQMRQQAHIQVVSKNLYSQDTAHTPLAYGVLDHRMGTSEKDRPCLTCGKTLADCLGHYGYLDLELPCFHIGYFKAIIGILQARPVKKCGLLKIIHEKYKTTKKVVDPFVSEFLQSFDIAIEHNKVLEPLLSRAQENLNPLVVLNLFKRISREDIPLLLMNPEAGIPADLILTRLLVPPLCIRPSVVSDLKSGTNEDDLTMKLTEIIFLNDVIKKHRMTGAKTQMIMEDWDFLQLQCALYINSELSGIPLNMAPKKWTRGFVQRLKGKQGRFRGNLSGKRVDFSGRTVISPDPNLRIDEVAVPVHVAKILTYPERVNKANLELMRKLVRNGPEVHPGANFIQNRYNQIKRFLKYGNREKIAQELRYGDIVERHMIDGDIVLFNRQPSLHKLSIMAHIARVKPHRTFRFNECVCTPYNADFDGDEMNLHLPQTEEAKAEALILMGTKANLVTPRNGEPLIAAIQDFLTGAYLLTLKDTFFDRSKACQIVASILVGKDEKVRISFPRPAIMKPMALWTGKQIFSVILKPSKDCPVNANLKTKGKQYCGKGEDLCHNDSFVVIHNSELMCGSMDKGTLGSGSKNNIFYILLRDWGQLEAANAMSRLARLAPVYLSNRGFSIGIGDVTPGQGLLKAKHDLLDDGYTKCDEYIEALQTGKLQQQPGCTAEETLEALILRELSVIRDRAGSACLRELDKSNSPLTMALCGSKGSFINISQMIACVGQQAISGSRVPDGFENRSLPHFEKHSKLPAAKGFVANSFYSGLTPTEFFFHTMAGREGLVDTAVKTAETGYMQRRLVKSLEDLCSQYDLTVRSSTGDIIQFIYGGDGLDPAAMEGKDEPLEFKRVLDNIRAVYACSDEPALSQNELVLTADAIMKRTDFLCCRDSFLEELTDTGSEKYLEEIKKFVKSFSERIKKTRDKYGINDNGTSEPKVLYQLDRITPTQLEKFLETCRDKYMRAQMEPGSAVGALCAQSIGEPGTQMTLKTFHFAGVASMNITLGVPRIKEIINASKNISTPIITAHLDVEDDADFARLVKGRIEKTLLGEISEYIEEVFLPDDCFILVKLSLERIRLLRLEAVVCVSPRENSKSSMYYVLQSLKEELPKVVVQGIPEVSRAVIHIDEQSGRNKYKLLVEGDNMRAVMATHGVKGSRTTSNNTYEVEKTLGIEAARSTIINEIQYTMVNHGMSIDRRHVMLLADLMSYKGEILGITRFGLAKMKESVLMLASFEKTADHLFDAAYFGQKDSVCGVSECIIMGIPMNIGTGLFKLLHKADKDPSPAKRPLLFDNAAFHIPLNT</sequence>
<evidence type="ECO:0000256" key="4">
    <source>
        <dbReference type="ARBA" id="ARBA00022679"/>
    </source>
</evidence>
<evidence type="ECO:0000256" key="1">
    <source>
        <dbReference type="ARBA" id="ARBA00004123"/>
    </source>
</evidence>
<dbReference type="CDD" id="cd02736">
    <property type="entry name" value="RNAP_III_Rpc1_C"/>
    <property type="match status" value="1"/>
</dbReference>
<feature type="non-terminal residue" evidence="13">
    <location>
        <position position="1319"/>
    </location>
</feature>
<dbReference type="InterPro" id="IPR015700">
    <property type="entry name" value="RPC1"/>
</dbReference>
<dbReference type="InterPro" id="IPR035697">
    <property type="entry name" value="RNAP_III_RPC1_N"/>
</dbReference>
<dbReference type="Gene3D" id="6.20.50.80">
    <property type="match status" value="1"/>
</dbReference>
<dbReference type="EMBL" id="CAAE01014750">
    <property type="protein sequence ID" value="CAG04806.1"/>
    <property type="molecule type" value="Genomic_DNA"/>
</dbReference>
<reference evidence="13" key="2">
    <citation type="submission" date="2004-02" db="EMBL/GenBank/DDBJ databases">
        <authorList>
            <consortium name="Genoscope"/>
            <consortium name="Whitehead Institute Centre for Genome Research"/>
        </authorList>
    </citation>
    <scope>NUCLEOTIDE SEQUENCE</scope>
</reference>
<dbReference type="InterPro" id="IPR038120">
    <property type="entry name" value="Rpb1_funnel_sf"/>
</dbReference>
<dbReference type="Gene3D" id="2.40.40.20">
    <property type="match status" value="1"/>
</dbReference>
<evidence type="ECO:0000256" key="8">
    <source>
        <dbReference type="ARBA" id="ARBA00022842"/>
    </source>
</evidence>
<dbReference type="InterPro" id="IPR042102">
    <property type="entry name" value="RNA_pol_Rpb1_3_sf"/>
</dbReference>
<dbReference type="GO" id="GO:0003899">
    <property type="term" value="F:DNA-directed RNA polymerase activity"/>
    <property type="evidence" value="ECO:0007669"/>
    <property type="project" value="UniProtKB-EC"/>
</dbReference>
<dbReference type="InterPro" id="IPR007066">
    <property type="entry name" value="RNA_pol_Rpb1_3"/>
</dbReference>
<dbReference type="EC" id="2.7.7.6" evidence="11"/>
<dbReference type="GO" id="GO:0005654">
    <property type="term" value="C:nucleoplasm"/>
    <property type="evidence" value="ECO:0007669"/>
    <property type="project" value="UniProtKB-ARBA"/>
</dbReference>
<keyword evidence="3 11" id="KW-0240">DNA-directed RNA polymerase</keyword>
<accession>Q4S3H6</accession>
<dbReference type="Pfam" id="PF00623">
    <property type="entry name" value="RNA_pol_Rpb1_2"/>
    <property type="match status" value="1"/>
</dbReference>
<dbReference type="FunFam" id="3.30.1490.180:FF:000002">
    <property type="entry name" value="DNA-directed RNA polymerase subunit"/>
    <property type="match status" value="1"/>
</dbReference>
<keyword evidence="4 11" id="KW-0808">Transferase</keyword>
<dbReference type="Pfam" id="PF04983">
    <property type="entry name" value="RNA_pol_Rpb1_3"/>
    <property type="match status" value="1"/>
</dbReference>
<evidence type="ECO:0000256" key="10">
    <source>
        <dbReference type="ARBA" id="ARBA00023242"/>
    </source>
</evidence>
<keyword evidence="8" id="KW-0460">Magnesium</keyword>
<evidence type="ECO:0000256" key="3">
    <source>
        <dbReference type="ARBA" id="ARBA00022478"/>
    </source>
</evidence>
<keyword evidence="10" id="KW-0539">Nucleus</keyword>
<dbReference type="CDD" id="cd02583">
    <property type="entry name" value="RNAP_III_RPC1_N"/>
    <property type="match status" value="1"/>
</dbReference>
<dbReference type="PANTHER" id="PTHR48446">
    <property type="entry name" value="DNA-DIRECTED RNA POLYMERASE SUBUNIT BETA' N-TERMINAL SECTION"/>
    <property type="match status" value="1"/>
</dbReference>
<name>Q4S3H6_TETNG</name>
<dbReference type="InterPro" id="IPR000722">
    <property type="entry name" value="RNA_pol_asu"/>
</dbReference>
<keyword evidence="6" id="KW-0479">Metal-binding</keyword>
<keyword evidence="7" id="KW-0862">Zinc</keyword>
<dbReference type="SUPFAM" id="SSF64484">
    <property type="entry name" value="beta and beta-prime subunits of DNA dependent RNA-polymerase"/>
    <property type="match status" value="1"/>
</dbReference>
<evidence type="ECO:0000256" key="9">
    <source>
        <dbReference type="ARBA" id="ARBA00023163"/>
    </source>
</evidence>
<dbReference type="Pfam" id="PF05000">
    <property type="entry name" value="RNA_pol_Rpb1_4"/>
    <property type="match status" value="1"/>
</dbReference>
<dbReference type="GO" id="GO:0006351">
    <property type="term" value="P:DNA-templated transcription"/>
    <property type="evidence" value="ECO:0007669"/>
    <property type="project" value="InterPro"/>
</dbReference>
<dbReference type="FunFam" id="1.10.274.100:FF:000003">
    <property type="entry name" value="DNA-directed RNA polymerase subunit"/>
    <property type="match status" value="1"/>
</dbReference>
<evidence type="ECO:0000256" key="7">
    <source>
        <dbReference type="ARBA" id="ARBA00022833"/>
    </source>
</evidence>
<protein>
    <recommendedName>
        <fullName evidence="11">DNA-directed RNA polymerase subunit</fullName>
        <ecNumber evidence="11">2.7.7.6</ecNumber>
    </recommendedName>
</protein>
<dbReference type="Pfam" id="PF04997">
    <property type="entry name" value="RNA_pol_Rpb1_1"/>
    <property type="match status" value="1"/>
</dbReference>
<feature type="domain" description="RNA polymerase N-terminal" evidence="12">
    <location>
        <begin position="192"/>
        <end position="497"/>
    </location>
</feature>
<dbReference type="GO" id="GO:0003677">
    <property type="term" value="F:DNA binding"/>
    <property type="evidence" value="ECO:0007669"/>
    <property type="project" value="InterPro"/>
</dbReference>
<dbReference type="Gene3D" id="4.10.860.120">
    <property type="entry name" value="RNA polymerase II, clamp domain"/>
    <property type="match status" value="1"/>
</dbReference>
<comment type="similarity">
    <text evidence="2 11">Belongs to the RNA polymerase beta' chain family.</text>
</comment>
<evidence type="ECO:0000256" key="11">
    <source>
        <dbReference type="RuleBase" id="RU004279"/>
    </source>
</evidence>
<dbReference type="KEGG" id="tng:GSTEN00024646G001"/>
<comment type="function">
    <text evidence="11">DNA-dependent RNA polymerase catalyzes the transcription of DNA into RNA using the four ribonucleoside triphosphates as substrates.</text>
</comment>
<dbReference type="Gene3D" id="6.10.250.2940">
    <property type="match status" value="1"/>
</dbReference>
<dbReference type="SMART" id="SM00663">
    <property type="entry name" value="RPOLA_N"/>
    <property type="match status" value="1"/>
</dbReference>
<dbReference type="InterPro" id="IPR007081">
    <property type="entry name" value="RNA_pol_Rpb1_5"/>
</dbReference>
<comment type="subcellular location">
    <subcellularLocation>
        <location evidence="1">Nucleus</location>
    </subcellularLocation>
</comment>
<dbReference type="FunFam" id="1.10.150.390:FF:000003">
    <property type="entry name" value="DNA-directed RNA polymerase subunit"/>
    <property type="match status" value="1"/>
</dbReference>
<dbReference type="FunFam" id="1.10.132.30:FF:000001">
    <property type="entry name" value="DNA-directed RNA polymerase subunit"/>
    <property type="match status" value="1"/>
</dbReference>